<comment type="caution">
    <text evidence="1">The sequence shown here is derived from an EMBL/GenBank/DDBJ whole genome shotgun (WGS) entry which is preliminary data.</text>
</comment>
<dbReference type="AlphaFoldDB" id="A0A5N5JRR3"/>
<evidence type="ECO:0000313" key="1">
    <source>
        <dbReference type="EMBL" id="KAB5520694.1"/>
    </source>
</evidence>
<proteinExistence type="predicted"/>
<dbReference type="EMBL" id="VDCV01000016">
    <property type="protein sequence ID" value="KAB5520694.1"/>
    <property type="molecule type" value="Genomic_DNA"/>
</dbReference>
<reference evidence="2" key="1">
    <citation type="journal article" date="2019" name="Gigascience">
        <title>De novo genome assembly of the endangered Acer yangbiense, a plant species with extremely small populations endemic to Yunnan Province, China.</title>
        <authorList>
            <person name="Yang J."/>
            <person name="Wariss H.M."/>
            <person name="Tao L."/>
            <person name="Zhang R."/>
            <person name="Yun Q."/>
            <person name="Hollingsworth P."/>
            <person name="Dao Z."/>
            <person name="Luo G."/>
            <person name="Guo H."/>
            <person name="Ma Y."/>
            <person name="Sun W."/>
        </authorList>
    </citation>
    <scope>NUCLEOTIDE SEQUENCE [LARGE SCALE GENOMIC DNA]</scope>
    <source>
        <strain evidence="2">cv. br00</strain>
    </source>
</reference>
<accession>A0A5N5JRR3</accession>
<dbReference type="Proteomes" id="UP000326939">
    <property type="component" value="Chromosome 16"/>
</dbReference>
<sequence length="106" mass="11882">MPALLIVEGKLVYTVQCNSRYRTSSWIICCLLTRFHFAINHLILTFAIWKTGDLVKTDGSISEKRTKVKNDPEFHGGQVAVDLHDASVLQPKEHKRSGTANAFPSI</sequence>
<organism evidence="1 2">
    <name type="scientific">Salix brachista</name>
    <dbReference type="NCBI Taxonomy" id="2182728"/>
    <lineage>
        <taxon>Eukaryota</taxon>
        <taxon>Viridiplantae</taxon>
        <taxon>Streptophyta</taxon>
        <taxon>Embryophyta</taxon>
        <taxon>Tracheophyta</taxon>
        <taxon>Spermatophyta</taxon>
        <taxon>Magnoliopsida</taxon>
        <taxon>eudicotyledons</taxon>
        <taxon>Gunneridae</taxon>
        <taxon>Pentapetalae</taxon>
        <taxon>rosids</taxon>
        <taxon>fabids</taxon>
        <taxon>Malpighiales</taxon>
        <taxon>Salicaceae</taxon>
        <taxon>Saliceae</taxon>
        <taxon>Salix</taxon>
    </lineage>
</organism>
<gene>
    <name evidence="1" type="ORF">DKX38_025013</name>
</gene>
<keyword evidence="2" id="KW-1185">Reference proteome</keyword>
<evidence type="ECO:0000313" key="2">
    <source>
        <dbReference type="Proteomes" id="UP000326939"/>
    </source>
</evidence>
<name>A0A5N5JRR3_9ROSI</name>
<protein>
    <submittedName>
        <fullName evidence="1">Uncharacterized protein</fullName>
    </submittedName>
</protein>